<dbReference type="PRINTS" id="PR01021">
    <property type="entry name" value="OMPADOMAIN"/>
</dbReference>
<sequence length="110" mass="12055">AIIYGIYFDFDKADIKPDSKPQLDQIAKLLGDHPDIKLTFTGHTDNQGNADYNLARSRRRADAIVAALVRDYGIAAGRLNAQGMGASAPIASNDTDEGRAKNRRVERVKQ</sequence>
<keyword evidence="3" id="KW-0998">Cell outer membrane</keyword>
<gene>
    <name evidence="7" type="ORF">D1Z90_20990</name>
</gene>
<accession>A0A418Y8W2</accession>
<keyword evidence="2 4" id="KW-0472">Membrane</keyword>
<feature type="non-terminal residue" evidence="7">
    <location>
        <position position="1"/>
    </location>
</feature>
<keyword evidence="8" id="KW-1185">Reference proteome</keyword>
<feature type="compositionally biased region" description="Basic and acidic residues" evidence="5">
    <location>
        <begin position="96"/>
        <end position="110"/>
    </location>
</feature>
<dbReference type="EMBL" id="QZCH01000154">
    <property type="protein sequence ID" value="RJG35081.1"/>
    <property type="molecule type" value="Genomic_DNA"/>
</dbReference>
<dbReference type="InterPro" id="IPR050330">
    <property type="entry name" value="Bact_OuterMem_StrucFunc"/>
</dbReference>
<organism evidence="7 8">
    <name type="scientific">Motilimonas pumila</name>
    <dbReference type="NCBI Taxonomy" id="2303987"/>
    <lineage>
        <taxon>Bacteria</taxon>
        <taxon>Pseudomonadati</taxon>
        <taxon>Pseudomonadota</taxon>
        <taxon>Gammaproteobacteria</taxon>
        <taxon>Alteromonadales</taxon>
        <taxon>Alteromonadales genera incertae sedis</taxon>
        <taxon>Motilimonas</taxon>
    </lineage>
</organism>
<dbReference type="InterPro" id="IPR006665">
    <property type="entry name" value="OmpA-like"/>
</dbReference>
<dbReference type="PANTHER" id="PTHR30329">
    <property type="entry name" value="STATOR ELEMENT OF FLAGELLAR MOTOR COMPLEX"/>
    <property type="match status" value="1"/>
</dbReference>
<dbReference type="GO" id="GO:0009279">
    <property type="term" value="C:cell outer membrane"/>
    <property type="evidence" value="ECO:0007669"/>
    <property type="project" value="UniProtKB-SubCell"/>
</dbReference>
<dbReference type="RefSeq" id="WP_147378837.1">
    <property type="nucleotide sequence ID" value="NZ_QZCH01000154.1"/>
</dbReference>
<reference evidence="7 8" key="2">
    <citation type="submission" date="2019-01" db="EMBL/GenBank/DDBJ databases">
        <title>Motilimonas pumilus sp. nov., isolated from the gut of sea cucumber (Apostichopus japonicus).</title>
        <authorList>
            <person name="Wang F.-Q."/>
            <person name="Ren L.-H."/>
            <person name="Lin Y.-W."/>
            <person name="Sun G.-H."/>
            <person name="Du Z.-J."/>
            <person name="Zhao J.-X."/>
            <person name="Liu X.-J."/>
            <person name="Liu L.-J."/>
        </authorList>
    </citation>
    <scope>NUCLEOTIDE SEQUENCE [LARGE SCALE GENOMIC DNA]</scope>
    <source>
        <strain evidence="7 8">PLHSC7-2</strain>
    </source>
</reference>
<evidence type="ECO:0000256" key="3">
    <source>
        <dbReference type="ARBA" id="ARBA00023237"/>
    </source>
</evidence>
<name>A0A418Y8W2_9GAMM</name>
<reference evidence="7 8" key="1">
    <citation type="submission" date="2018-09" db="EMBL/GenBank/DDBJ databases">
        <authorList>
            <person name="Wang F."/>
        </authorList>
    </citation>
    <scope>NUCLEOTIDE SEQUENCE [LARGE SCALE GENOMIC DNA]</scope>
    <source>
        <strain evidence="7 8">PLHSC7-2</strain>
    </source>
</reference>
<comment type="caution">
    <text evidence="7">The sequence shown here is derived from an EMBL/GenBank/DDBJ whole genome shotgun (WGS) entry which is preliminary data.</text>
</comment>
<evidence type="ECO:0000313" key="8">
    <source>
        <dbReference type="Proteomes" id="UP000283255"/>
    </source>
</evidence>
<feature type="domain" description="OmpA-like" evidence="6">
    <location>
        <begin position="1"/>
        <end position="110"/>
    </location>
</feature>
<dbReference type="AlphaFoldDB" id="A0A418Y8W2"/>
<dbReference type="InterPro" id="IPR006664">
    <property type="entry name" value="OMP_bac"/>
</dbReference>
<protein>
    <submittedName>
        <fullName evidence="7">OmpA family protein</fullName>
    </submittedName>
</protein>
<dbReference type="PROSITE" id="PS51123">
    <property type="entry name" value="OMPA_2"/>
    <property type="match status" value="1"/>
</dbReference>
<dbReference type="InterPro" id="IPR036737">
    <property type="entry name" value="OmpA-like_sf"/>
</dbReference>
<dbReference type="SUPFAM" id="SSF103088">
    <property type="entry name" value="OmpA-like"/>
    <property type="match status" value="1"/>
</dbReference>
<evidence type="ECO:0000256" key="4">
    <source>
        <dbReference type="PROSITE-ProRule" id="PRU00473"/>
    </source>
</evidence>
<dbReference type="Gene3D" id="3.30.1330.60">
    <property type="entry name" value="OmpA-like domain"/>
    <property type="match status" value="1"/>
</dbReference>
<dbReference type="PANTHER" id="PTHR30329:SF21">
    <property type="entry name" value="LIPOPROTEIN YIAD-RELATED"/>
    <property type="match status" value="1"/>
</dbReference>
<proteinExistence type="predicted"/>
<dbReference type="OrthoDB" id="9792021at2"/>
<dbReference type="Pfam" id="PF00691">
    <property type="entry name" value="OmpA"/>
    <property type="match status" value="1"/>
</dbReference>
<evidence type="ECO:0000313" key="7">
    <source>
        <dbReference type="EMBL" id="RJG35081.1"/>
    </source>
</evidence>
<evidence type="ECO:0000256" key="2">
    <source>
        <dbReference type="ARBA" id="ARBA00023136"/>
    </source>
</evidence>
<evidence type="ECO:0000256" key="1">
    <source>
        <dbReference type="ARBA" id="ARBA00004442"/>
    </source>
</evidence>
<dbReference type="CDD" id="cd07185">
    <property type="entry name" value="OmpA_C-like"/>
    <property type="match status" value="1"/>
</dbReference>
<feature type="region of interest" description="Disordered" evidence="5">
    <location>
        <begin position="85"/>
        <end position="110"/>
    </location>
</feature>
<evidence type="ECO:0000259" key="6">
    <source>
        <dbReference type="PROSITE" id="PS51123"/>
    </source>
</evidence>
<comment type="subcellular location">
    <subcellularLocation>
        <location evidence="1">Cell outer membrane</location>
    </subcellularLocation>
</comment>
<dbReference type="Proteomes" id="UP000283255">
    <property type="component" value="Unassembled WGS sequence"/>
</dbReference>
<evidence type="ECO:0000256" key="5">
    <source>
        <dbReference type="SAM" id="MobiDB-lite"/>
    </source>
</evidence>